<dbReference type="RefSeq" id="WP_338181918.1">
    <property type="nucleotide sequence ID" value="NZ_JAEKNQ010000057.1"/>
</dbReference>
<dbReference type="InterPro" id="IPR003099">
    <property type="entry name" value="Prephen_DH"/>
</dbReference>
<evidence type="ECO:0000313" key="4">
    <source>
        <dbReference type="EMBL" id="MBJ7604377.1"/>
    </source>
</evidence>
<dbReference type="InterPro" id="IPR008927">
    <property type="entry name" value="6-PGluconate_DH-like_C_sf"/>
</dbReference>
<dbReference type="Pfam" id="PF20463">
    <property type="entry name" value="PDH_C"/>
    <property type="match status" value="1"/>
</dbReference>
<dbReference type="PANTHER" id="PTHR21363:SF0">
    <property type="entry name" value="PREPHENATE DEHYDROGENASE [NADP(+)]"/>
    <property type="match status" value="1"/>
</dbReference>
<dbReference type="Proteomes" id="UP000620075">
    <property type="component" value="Unassembled WGS sequence"/>
</dbReference>
<dbReference type="InterPro" id="IPR046826">
    <property type="entry name" value="PDH_N"/>
</dbReference>
<comment type="similarity">
    <text evidence="1">Belongs to the prephenate/arogenate dehydrogenase family.</text>
</comment>
<dbReference type="Gene3D" id="1.10.3660.10">
    <property type="entry name" value="6-phosphogluconate dehydrogenase C-terminal like domain"/>
    <property type="match status" value="1"/>
</dbReference>
<dbReference type="GO" id="GO:0004665">
    <property type="term" value="F:prephenate dehydrogenase (NADP+) activity"/>
    <property type="evidence" value="ECO:0007669"/>
    <property type="project" value="InterPro"/>
</dbReference>
<evidence type="ECO:0000256" key="1">
    <source>
        <dbReference type="ARBA" id="ARBA00007964"/>
    </source>
</evidence>
<dbReference type="Gene3D" id="3.40.50.720">
    <property type="entry name" value="NAD(P)-binding Rossmann-like Domain"/>
    <property type="match status" value="1"/>
</dbReference>
<dbReference type="InterPro" id="IPR046825">
    <property type="entry name" value="PDH_C"/>
</dbReference>
<dbReference type="GO" id="GO:0008977">
    <property type="term" value="F:prephenate dehydrogenase (NAD+) activity"/>
    <property type="evidence" value="ECO:0007669"/>
    <property type="project" value="InterPro"/>
</dbReference>
<accession>A0A934KBY2</accession>
<proteinExistence type="inferred from homology"/>
<keyword evidence="2" id="KW-0560">Oxidoreductase</keyword>
<name>A0A934KBY2_9BACT</name>
<feature type="domain" description="Prephenate/arogenate dehydrogenase" evidence="3">
    <location>
        <begin position="1"/>
        <end position="266"/>
    </location>
</feature>
<organism evidence="4 5">
    <name type="scientific">Candidatus Dormiibacter inghamiae</name>
    <dbReference type="NCBI Taxonomy" id="3127013"/>
    <lineage>
        <taxon>Bacteria</taxon>
        <taxon>Bacillati</taxon>
        <taxon>Candidatus Dormiibacterota</taxon>
        <taxon>Candidatus Dormibacteria</taxon>
        <taxon>Candidatus Dormibacterales</taxon>
        <taxon>Candidatus Dormibacteraceae</taxon>
        <taxon>Candidatus Dormiibacter</taxon>
    </lineage>
</organism>
<dbReference type="InterPro" id="IPR050812">
    <property type="entry name" value="Preph/Arog_dehydrog"/>
</dbReference>
<dbReference type="Pfam" id="PF02153">
    <property type="entry name" value="PDH_N"/>
    <property type="match status" value="1"/>
</dbReference>
<sequence length="267" mass="28048">MGIIGLGLMGGSLALALRQRLPGLTVLGEDTDTATQRAALEGGLIVEGDPRQADLLVLACPISSMRGVMATLASFEGVVTDVASTKVQVLAWAEEAGLDLVGGHPLCGREQFGLSAAQADLYDGAAWVLSRDEPVVADLVRSVGAQPIILTAERHDRVVAGISHGAFLLATAYVLALAESPDWEDMRRVAGPGFRDVSRLAAGDPRLYADIAASNQGPVAETLRALEQNLAALRHRVEAGDEGLLNGFAEAKRVRDSWAAEHAERGL</sequence>
<dbReference type="PANTHER" id="PTHR21363">
    <property type="entry name" value="PREPHENATE DEHYDROGENASE"/>
    <property type="match status" value="1"/>
</dbReference>
<comment type="caution">
    <text evidence="4">The sequence shown here is derived from an EMBL/GenBank/DDBJ whole genome shotgun (WGS) entry which is preliminary data.</text>
</comment>
<dbReference type="EMBL" id="JAEKNQ010000057">
    <property type="protein sequence ID" value="MBJ7604377.1"/>
    <property type="molecule type" value="Genomic_DNA"/>
</dbReference>
<gene>
    <name evidence="4" type="ORF">JF888_14510</name>
</gene>
<evidence type="ECO:0000256" key="2">
    <source>
        <dbReference type="ARBA" id="ARBA00023002"/>
    </source>
</evidence>
<dbReference type="GO" id="GO:0006571">
    <property type="term" value="P:tyrosine biosynthetic process"/>
    <property type="evidence" value="ECO:0007669"/>
    <property type="project" value="InterPro"/>
</dbReference>
<dbReference type="SUPFAM" id="SSF51735">
    <property type="entry name" value="NAD(P)-binding Rossmann-fold domains"/>
    <property type="match status" value="1"/>
</dbReference>
<evidence type="ECO:0000259" key="3">
    <source>
        <dbReference type="PROSITE" id="PS51176"/>
    </source>
</evidence>
<dbReference type="AlphaFoldDB" id="A0A934KBY2"/>
<dbReference type="InterPro" id="IPR036291">
    <property type="entry name" value="NAD(P)-bd_dom_sf"/>
</dbReference>
<reference evidence="4 5" key="1">
    <citation type="submission" date="2020-10" db="EMBL/GenBank/DDBJ databases">
        <title>Ca. Dormibacterota MAGs.</title>
        <authorList>
            <person name="Montgomery K."/>
        </authorList>
    </citation>
    <scope>NUCLEOTIDE SEQUENCE [LARGE SCALE GENOMIC DNA]</scope>
    <source>
        <strain evidence="4">SC8811_S16_3</strain>
    </source>
</reference>
<evidence type="ECO:0000313" key="5">
    <source>
        <dbReference type="Proteomes" id="UP000620075"/>
    </source>
</evidence>
<protein>
    <submittedName>
        <fullName evidence="4">Prephenate dehydrogenase</fullName>
    </submittedName>
</protein>
<dbReference type="PROSITE" id="PS51176">
    <property type="entry name" value="PDH_ADH"/>
    <property type="match status" value="1"/>
</dbReference>
<dbReference type="GO" id="GO:0070403">
    <property type="term" value="F:NAD+ binding"/>
    <property type="evidence" value="ECO:0007669"/>
    <property type="project" value="InterPro"/>
</dbReference>
<dbReference type="SUPFAM" id="SSF48179">
    <property type="entry name" value="6-phosphogluconate dehydrogenase C-terminal domain-like"/>
    <property type="match status" value="1"/>
</dbReference>